<keyword evidence="3" id="KW-1185">Reference proteome</keyword>
<reference evidence="2 3" key="1">
    <citation type="submission" date="2020-08" db="EMBL/GenBank/DDBJ databases">
        <title>Genomic Encyclopedia of Archaeal and Bacterial Type Strains, Phase II (KMG-II): from individual species to whole genera.</title>
        <authorList>
            <person name="Goeker M."/>
        </authorList>
    </citation>
    <scope>NUCLEOTIDE SEQUENCE [LARGE SCALE GENOMIC DNA]</scope>
    <source>
        <strain evidence="2 3">5AG</strain>
    </source>
</reference>
<dbReference type="Proteomes" id="UP000553442">
    <property type="component" value="Unassembled WGS sequence"/>
</dbReference>
<keyword evidence="1" id="KW-0472">Membrane</keyword>
<name>A0A7W5K0D4_9GAMM</name>
<evidence type="ECO:0000256" key="1">
    <source>
        <dbReference type="SAM" id="Phobius"/>
    </source>
</evidence>
<evidence type="ECO:0000313" key="2">
    <source>
        <dbReference type="EMBL" id="MBB3329619.1"/>
    </source>
</evidence>
<organism evidence="2 3">
    <name type="scientific">Halomonas campaniensis</name>
    <dbReference type="NCBI Taxonomy" id="213554"/>
    <lineage>
        <taxon>Bacteria</taxon>
        <taxon>Pseudomonadati</taxon>
        <taxon>Pseudomonadota</taxon>
        <taxon>Gammaproteobacteria</taxon>
        <taxon>Oceanospirillales</taxon>
        <taxon>Halomonadaceae</taxon>
        <taxon>Halomonas</taxon>
    </lineage>
</organism>
<accession>A0A7W5K0D4</accession>
<dbReference type="RefSeq" id="WP_183329709.1">
    <property type="nucleotide sequence ID" value="NZ_JACHZF010000003.1"/>
</dbReference>
<gene>
    <name evidence="2" type="ORF">BDK63_000459</name>
</gene>
<keyword evidence="1" id="KW-0812">Transmembrane</keyword>
<proteinExistence type="predicted"/>
<feature type="transmembrane region" description="Helical" evidence="1">
    <location>
        <begin position="12"/>
        <end position="33"/>
    </location>
</feature>
<keyword evidence="1" id="KW-1133">Transmembrane helix</keyword>
<sequence>MLLDATPTIENRAILPLLLAGLALLALGVLTAGWDPVELPMGLVALGAATAALLGPEPWRGEESLETSNCLVLASLITLVGLHLLG</sequence>
<dbReference type="AlphaFoldDB" id="A0A7W5K0D4"/>
<dbReference type="EMBL" id="JACHZF010000003">
    <property type="protein sequence ID" value="MBB3329619.1"/>
    <property type="molecule type" value="Genomic_DNA"/>
</dbReference>
<evidence type="ECO:0000313" key="3">
    <source>
        <dbReference type="Proteomes" id="UP000553442"/>
    </source>
</evidence>
<comment type="caution">
    <text evidence="2">The sequence shown here is derived from an EMBL/GenBank/DDBJ whole genome shotgun (WGS) entry which is preliminary data.</text>
</comment>
<protein>
    <submittedName>
        <fullName evidence="2">Uncharacterized protein</fullName>
    </submittedName>
</protein>